<name>A0A9W8UQD8_AKAMU</name>
<dbReference type="PROSITE" id="PS51391">
    <property type="entry name" value="CID"/>
    <property type="match status" value="1"/>
</dbReference>
<feature type="compositionally biased region" description="Basic and acidic residues" evidence="2">
    <location>
        <begin position="546"/>
        <end position="557"/>
    </location>
</feature>
<dbReference type="Gene3D" id="1.25.40.90">
    <property type="match status" value="1"/>
</dbReference>
<feature type="compositionally biased region" description="Basic and acidic residues" evidence="2">
    <location>
        <begin position="469"/>
        <end position="478"/>
    </location>
</feature>
<protein>
    <recommendedName>
        <fullName evidence="3">CID domain-containing protein</fullName>
    </recommendedName>
</protein>
<dbReference type="PANTHER" id="PTHR23140:SF0">
    <property type="entry name" value="U2 SNRNP-ASSOCIATED SURP MOTIF-CONTAINING PROTEIN"/>
    <property type="match status" value="1"/>
</dbReference>
<proteinExistence type="predicted"/>
<feature type="compositionally biased region" description="Basic and acidic residues" evidence="2">
    <location>
        <begin position="672"/>
        <end position="701"/>
    </location>
</feature>
<sequence>MSGKGFAANSGGFPKPDDASQKSVKQSVFEKQKAEAEAKRRREAEETKAVYEDFVKSFDRDDDDDGHDHHNSHSGRRDGVFGSNRGGPPRQGFGAGGGGSRRHFGAPSSSGLKSGPGSLGPAPMGFGKKRSYQDFNKSSTGPRDRSSMGFEDHRSGPQQQLGSASLSKAFATSDDEDMGEAPDREEEKAVARPTLRLSNVPPGTSPATIKAMLPSNLVVEDVKLLPPAPATGTERKNLVVIVTMSPETPATDMDAAVSALQNRYMGYGYYLALHRHLSSAVASAVALPSLGSSSASHPFGAKPVEQADAGSKNAHQQQGFHRGFAPPTSYGPNYVAVNRANILHVPVKPPQDVRTIQLINMVIEGILEHGPEFEALLMSRPEVRREEKWAWLWDARSEGGIWLRWRLWEVVTGSQPRGARGKYVPLFDGAHAWKSPEKPLPFEYTTKLDEFVSDSEYNSSDEEDLEDEANNRDGEEGGRAFLNPLEKAKLTHLLARLPTTMGRLRKGDIARITAFAIMHASRGVDEVVDMMMTNIETPFSLASANPDREQDREREKVASSAANNNDEGGPPDLSGASLIGLYVINDVLSSSSTSGVRHAWRFRQLIEAQLRARGTFAWLGRMAERQGWGRLRADKWKRSVGLVLHLWEGWCVFPAASQALFAQTFESPPSLRPDEEGKKTEEEESEVKDGRWKLVEAKSEEPMEDVQGEPIEEEDVEGEPIEEDDVEGEPIEEEDVEGDPIDEEDIAGEPMEEEDVAGEPMDEDEAAPATTEQASSSRGAPPEPSPAGSGVGKPRRRMRAADMFADGSDDSDA</sequence>
<reference evidence="4" key="1">
    <citation type="journal article" date="2023" name="Access Microbiol">
        <title>De-novo genome assembly for Akanthomyces muscarius, a biocontrol agent of insect agricultural pests.</title>
        <authorList>
            <person name="Erdos Z."/>
            <person name="Studholme D.J."/>
            <person name="Raymond B."/>
            <person name="Sharma M."/>
        </authorList>
    </citation>
    <scope>NUCLEOTIDE SEQUENCE</scope>
    <source>
        <strain evidence="4">Ve6</strain>
    </source>
</reference>
<feature type="compositionally biased region" description="Polar residues" evidence="2">
    <location>
        <begin position="156"/>
        <end position="166"/>
    </location>
</feature>
<dbReference type="GO" id="GO:0003723">
    <property type="term" value="F:RNA binding"/>
    <property type="evidence" value="ECO:0007669"/>
    <property type="project" value="UniProtKB-KW"/>
</dbReference>
<feature type="region of interest" description="Disordered" evidence="2">
    <location>
        <begin position="667"/>
        <end position="813"/>
    </location>
</feature>
<feature type="compositionally biased region" description="Basic and acidic residues" evidence="2">
    <location>
        <begin position="66"/>
        <end position="79"/>
    </location>
</feature>
<comment type="caution">
    <text evidence="4">The sequence shown here is derived from an EMBL/GenBank/DDBJ whole genome shotgun (WGS) entry which is preliminary data.</text>
</comment>
<feature type="region of interest" description="Disordered" evidence="2">
    <location>
        <begin position="455"/>
        <end position="480"/>
    </location>
</feature>
<feature type="compositionally biased region" description="Acidic residues" evidence="2">
    <location>
        <begin position="702"/>
        <end position="766"/>
    </location>
</feature>
<evidence type="ECO:0000259" key="3">
    <source>
        <dbReference type="PROSITE" id="PS51391"/>
    </source>
</evidence>
<feature type="region of interest" description="Disordered" evidence="2">
    <location>
        <begin position="539"/>
        <end position="571"/>
    </location>
</feature>
<dbReference type="GO" id="GO:0005634">
    <property type="term" value="C:nucleus"/>
    <property type="evidence" value="ECO:0007669"/>
    <property type="project" value="TreeGrafter"/>
</dbReference>
<feature type="compositionally biased region" description="Basic and acidic residues" evidence="2">
    <location>
        <begin position="28"/>
        <end position="59"/>
    </location>
</feature>
<feature type="compositionally biased region" description="Basic and acidic residues" evidence="2">
    <location>
        <begin position="181"/>
        <end position="190"/>
    </location>
</feature>
<dbReference type="Pfam" id="PF01805">
    <property type="entry name" value="Surp"/>
    <property type="match status" value="1"/>
</dbReference>
<accession>A0A9W8UQD8</accession>
<keyword evidence="1" id="KW-0694">RNA-binding</keyword>
<feature type="compositionally biased region" description="Low complexity" evidence="2">
    <location>
        <begin position="105"/>
        <end position="123"/>
    </location>
</feature>
<dbReference type="InterPro" id="IPR000061">
    <property type="entry name" value="Surp"/>
</dbReference>
<feature type="compositionally biased region" description="Acidic residues" evidence="2">
    <location>
        <begin position="459"/>
        <end position="468"/>
    </location>
</feature>
<evidence type="ECO:0000256" key="1">
    <source>
        <dbReference type="ARBA" id="ARBA00022884"/>
    </source>
</evidence>
<dbReference type="InterPro" id="IPR006569">
    <property type="entry name" value="CID_dom"/>
</dbReference>
<dbReference type="InterPro" id="IPR035967">
    <property type="entry name" value="SWAP/Surp_sf"/>
</dbReference>
<dbReference type="KEGG" id="amus:LMH87_009064"/>
<keyword evidence="5" id="KW-1185">Reference proteome</keyword>
<dbReference type="AlphaFoldDB" id="A0A9W8UQD8"/>
<dbReference type="SUPFAM" id="SSF109905">
    <property type="entry name" value="Surp module (SWAP domain)"/>
    <property type="match status" value="1"/>
</dbReference>
<evidence type="ECO:0000313" key="5">
    <source>
        <dbReference type="Proteomes" id="UP001144673"/>
    </source>
</evidence>
<dbReference type="Proteomes" id="UP001144673">
    <property type="component" value="Unassembled WGS sequence"/>
</dbReference>
<organism evidence="4 5">
    <name type="scientific">Akanthomyces muscarius</name>
    <name type="common">Entomopathogenic fungus</name>
    <name type="synonym">Lecanicillium muscarium</name>
    <dbReference type="NCBI Taxonomy" id="2231603"/>
    <lineage>
        <taxon>Eukaryota</taxon>
        <taxon>Fungi</taxon>
        <taxon>Dikarya</taxon>
        <taxon>Ascomycota</taxon>
        <taxon>Pezizomycotina</taxon>
        <taxon>Sordariomycetes</taxon>
        <taxon>Hypocreomycetidae</taxon>
        <taxon>Hypocreales</taxon>
        <taxon>Cordycipitaceae</taxon>
        <taxon>Akanthomyces</taxon>
    </lineage>
</organism>
<feature type="region of interest" description="Disordered" evidence="2">
    <location>
        <begin position="1"/>
        <end position="190"/>
    </location>
</feature>
<gene>
    <name evidence="4" type="ORF">LMH87_009064</name>
</gene>
<dbReference type="InterPro" id="IPR008942">
    <property type="entry name" value="ENTH_VHS"/>
</dbReference>
<dbReference type="EMBL" id="JAJHUN010000006">
    <property type="protein sequence ID" value="KAJ4158542.1"/>
    <property type="molecule type" value="Genomic_DNA"/>
</dbReference>
<dbReference type="InterPro" id="IPR051485">
    <property type="entry name" value="SR-CTD_assoc_factor"/>
</dbReference>
<dbReference type="RefSeq" id="XP_056056909.1">
    <property type="nucleotide sequence ID" value="XM_056202336.1"/>
</dbReference>
<dbReference type="GeneID" id="80896223"/>
<feature type="domain" description="CID" evidence="3">
    <location>
        <begin position="482"/>
        <end position="669"/>
    </location>
</feature>
<feature type="compositionally biased region" description="Basic and acidic residues" evidence="2">
    <location>
        <begin position="142"/>
        <end position="155"/>
    </location>
</feature>
<dbReference type="GO" id="GO:0006396">
    <property type="term" value="P:RNA processing"/>
    <property type="evidence" value="ECO:0007669"/>
    <property type="project" value="InterPro"/>
</dbReference>
<dbReference type="Gene3D" id="1.10.10.790">
    <property type="entry name" value="Surp module"/>
    <property type="match status" value="1"/>
</dbReference>
<dbReference type="PANTHER" id="PTHR23140">
    <property type="entry name" value="RNA PROCESSING PROTEIN LD23810P"/>
    <property type="match status" value="1"/>
</dbReference>
<evidence type="ECO:0000313" key="4">
    <source>
        <dbReference type="EMBL" id="KAJ4158542.1"/>
    </source>
</evidence>
<evidence type="ECO:0000256" key="2">
    <source>
        <dbReference type="SAM" id="MobiDB-lite"/>
    </source>
</evidence>